<evidence type="ECO:0000313" key="8">
    <source>
        <dbReference type="Proteomes" id="UP001603978"/>
    </source>
</evidence>
<sequence>MLGPLRVRVGAGWTRVAAAQQRVVLAVLLVHAGRTVSRDQLTDAVWGDRPPRTAANTVAAYVLRLRRLLGGEVLLTRGRGYELAAGEGDIDADVFERSLVSGRGELRRGRIEAGAARLAQAMRLWHGPGPALADLPEVPALAARATHLEQLRLGAVEDHAGALLDLNRHDDVVDELRRLAEESPLRERRWALLMTALARCGRRAEALETYQRARRVLQAELGVEPDAQLRRLQRRVLAGEIPEAATRQRWHQASTS</sequence>
<comment type="caution">
    <text evidence="7">The sequence shown here is derived from an EMBL/GenBank/DDBJ whole genome shotgun (WGS) entry which is preliminary data.</text>
</comment>
<dbReference type="Gene3D" id="1.10.10.10">
    <property type="entry name" value="Winged helix-like DNA-binding domain superfamily/Winged helix DNA-binding domain"/>
    <property type="match status" value="1"/>
</dbReference>
<dbReference type="SUPFAM" id="SSF46894">
    <property type="entry name" value="C-terminal effector domain of the bipartite response regulators"/>
    <property type="match status" value="1"/>
</dbReference>
<keyword evidence="3 5" id="KW-0238">DNA-binding</keyword>
<protein>
    <submittedName>
        <fullName evidence="7">BTAD domain-containing putative transcriptional regulator</fullName>
    </submittedName>
</protein>
<organism evidence="7 8">
    <name type="scientific">Nonomuraea marmarensis</name>
    <dbReference type="NCBI Taxonomy" id="3351344"/>
    <lineage>
        <taxon>Bacteria</taxon>
        <taxon>Bacillati</taxon>
        <taxon>Actinomycetota</taxon>
        <taxon>Actinomycetes</taxon>
        <taxon>Streptosporangiales</taxon>
        <taxon>Streptosporangiaceae</taxon>
        <taxon>Nonomuraea</taxon>
    </lineage>
</organism>
<dbReference type="InterPro" id="IPR011990">
    <property type="entry name" value="TPR-like_helical_dom_sf"/>
</dbReference>
<dbReference type="PANTHER" id="PTHR35807:SF1">
    <property type="entry name" value="TRANSCRIPTIONAL REGULATOR REDD"/>
    <property type="match status" value="1"/>
</dbReference>
<dbReference type="InterPro" id="IPR051677">
    <property type="entry name" value="AfsR-DnrI-RedD_regulator"/>
</dbReference>
<dbReference type="InterPro" id="IPR001867">
    <property type="entry name" value="OmpR/PhoB-type_DNA-bd"/>
</dbReference>
<name>A0ABW7ADV5_9ACTN</name>
<dbReference type="Pfam" id="PF00486">
    <property type="entry name" value="Trans_reg_C"/>
    <property type="match status" value="1"/>
</dbReference>
<dbReference type="SMART" id="SM00862">
    <property type="entry name" value="Trans_reg_C"/>
    <property type="match status" value="1"/>
</dbReference>
<dbReference type="PROSITE" id="PS51755">
    <property type="entry name" value="OMPR_PHOB"/>
    <property type="match status" value="1"/>
</dbReference>
<dbReference type="PANTHER" id="PTHR35807">
    <property type="entry name" value="TRANSCRIPTIONAL REGULATOR REDD-RELATED"/>
    <property type="match status" value="1"/>
</dbReference>
<gene>
    <name evidence="7" type="ORF">ACFLIM_14855</name>
</gene>
<dbReference type="InterPro" id="IPR016032">
    <property type="entry name" value="Sig_transdc_resp-reg_C-effctor"/>
</dbReference>
<evidence type="ECO:0000256" key="2">
    <source>
        <dbReference type="ARBA" id="ARBA00023015"/>
    </source>
</evidence>
<feature type="domain" description="OmpR/PhoB-type" evidence="6">
    <location>
        <begin position="1"/>
        <end position="85"/>
    </location>
</feature>
<keyword evidence="2" id="KW-0805">Transcription regulation</keyword>
<dbReference type="Proteomes" id="UP001603978">
    <property type="component" value="Unassembled WGS sequence"/>
</dbReference>
<dbReference type="SUPFAM" id="SSF48452">
    <property type="entry name" value="TPR-like"/>
    <property type="match status" value="1"/>
</dbReference>
<dbReference type="InterPro" id="IPR036388">
    <property type="entry name" value="WH-like_DNA-bd_sf"/>
</dbReference>
<dbReference type="CDD" id="cd15831">
    <property type="entry name" value="BTAD"/>
    <property type="match status" value="1"/>
</dbReference>
<dbReference type="EMBL" id="JBICRM010000008">
    <property type="protein sequence ID" value="MFG1704467.1"/>
    <property type="molecule type" value="Genomic_DNA"/>
</dbReference>
<dbReference type="InterPro" id="IPR005158">
    <property type="entry name" value="BTAD"/>
</dbReference>
<evidence type="ECO:0000313" key="7">
    <source>
        <dbReference type="EMBL" id="MFG1704467.1"/>
    </source>
</evidence>
<accession>A0ABW7ADV5</accession>
<evidence type="ECO:0000256" key="3">
    <source>
        <dbReference type="ARBA" id="ARBA00023125"/>
    </source>
</evidence>
<keyword evidence="4" id="KW-0804">Transcription</keyword>
<feature type="DNA-binding region" description="OmpR/PhoB-type" evidence="5">
    <location>
        <begin position="1"/>
        <end position="85"/>
    </location>
</feature>
<evidence type="ECO:0000259" key="6">
    <source>
        <dbReference type="PROSITE" id="PS51755"/>
    </source>
</evidence>
<dbReference type="RefSeq" id="WP_393165537.1">
    <property type="nucleotide sequence ID" value="NZ_JBICRM010000008.1"/>
</dbReference>
<evidence type="ECO:0000256" key="1">
    <source>
        <dbReference type="ARBA" id="ARBA00005820"/>
    </source>
</evidence>
<dbReference type="CDD" id="cd00383">
    <property type="entry name" value="trans_reg_C"/>
    <property type="match status" value="1"/>
</dbReference>
<comment type="similarity">
    <text evidence="1">Belongs to the AfsR/DnrI/RedD regulatory family.</text>
</comment>
<dbReference type="Gene3D" id="1.25.40.10">
    <property type="entry name" value="Tetratricopeptide repeat domain"/>
    <property type="match status" value="1"/>
</dbReference>
<keyword evidence="8" id="KW-1185">Reference proteome</keyword>
<evidence type="ECO:0000256" key="5">
    <source>
        <dbReference type="PROSITE-ProRule" id="PRU01091"/>
    </source>
</evidence>
<proteinExistence type="inferred from homology"/>
<reference evidence="7 8" key="1">
    <citation type="submission" date="2024-10" db="EMBL/GenBank/DDBJ databases">
        <authorList>
            <person name="Topkara A.R."/>
            <person name="Saygin H."/>
        </authorList>
    </citation>
    <scope>NUCLEOTIDE SEQUENCE [LARGE SCALE GENOMIC DNA]</scope>
    <source>
        <strain evidence="7 8">M3C6</strain>
    </source>
</reference>
<evidence type="ECO:0000256" key="4">
    <source>
        <dbReference type="ARBA" id="ARBA00023163"/>
    </source>
</evidence>
<dbReference type="SMART" id="SM01043">
    <property type="entry name" value="BTAD"/>
    <property type="match status" value="1"/>
</dbReference>
<dbReference type="Pfam" id="PF03704">
    <property type="entry name" value="BTAD"/>
    <property type="match status" value="1"/>
</dbReference>